<dbReference type="HOGENOM" id="CLU_057546_3_2_0"/>
<evidence type="ECO:0000259" key="2">
    <source>
        <dbReference type="PROSITE" id="PS50056"/>
    </source>
</evidence>
<dbReference type="Gene3D" id="3.90.190.10">
    <property type="entry name" value="Protein tyrosine phosphatase superfamily"/>
    <property type="match status" value="1"/>
</dbReference>
<dbReference type="InterPro" id="IPR029021">
    <property type="entry name" value="Prot-tyrosine_phosphatase-like"/>
</dbReference>
<evidence type="ECO:0000313" key="3">
    <source>
        <dbReference type="EMBL" id="ACZ43190.1"/>
    </source>
</evidence>
<sequence>MERRRVLAWEGCLNIRDLGGYPTAYGVQTRWGAVVRADTVSKLTMAGHAALLAYGVRTIVDLRLPHEVEAKPNPYAMPGEHGIAYHHISMIDPAEFPPKDFTTLADNYKMMLDRYTDRVASVIHAIAHASPEGAVLLHCVGGKDRTGIAVALLLGAVRVPYDVIAADYALTAECLRPEWEETLRHNPERRQEIERELEVMMPRVEVMLEVLDHLDRRYGGVDPYLRHIGLTDLELELIRARLLGYVP</sequence>
<dbReference type="Pfam" id="PF13350">
    <property type="entry name" value="Y_phosphatase3"/>
    <property type="match status" value="1"/>
</dbReference>
<dbReference type="InterPro" id="IPR000387">
    <property type="entry name" value="Tyr_Pase_dom"/>
</dbReference>
<dbReference type="GO" id="GO:0004721">
    <property type="term" value="F:phosphoprotein phosphatase activity"/>
    <property type="evidence" value="ECO:0007669"/>
    <property type="project" value="InterPro"/>
</dbReference>
<name>D1CHG9_THET1</name>
<protein>
    <submittedName>
        <fullName evidence="3">Protein tyrosine/serine phosphatase</fullName>
    </submittedName>
</protein>
<dbReference type="SUPFAM" id="SSF52799">
    <property type="entry name" value="(Phosphotyrosine protein) phosphatases II"/>
    <property type="match status" value="1"/>
</dbReference>
<dbReference type="RefSeq" id="WP_012876221.1">
    <property type="nucleotide sequence ID" value="NC_013526.1"/>
</dbReference>
<gene>
    <name evidence="3" type="ordered locus">Tter_2291</name>
</gene>
<feature type="domain" description="Tyrosine specific protein phosphatases" evidence="2">
    <location>
        <begin position="113"/>
        <end position="154"/>
    </location>
</feature>
<comment type="similarity">
    <text evidence="1">Belongs to the protein-tyrosine phosphatase family.</text>
</comment>
<dbReference type="PANTHER" id="PTHR31126:SF1">
    <property type="entry name" value="TYROSINE SPECIFIC PROTEIN PHOSPHATASES DOMAIN-CONTAINING PROTEIN"/>
    <property type="match status" value="1"/>
</dbReference>
<dbReference type="STRING" id="525904.Tter_2291"/>
<keyword evidence="4" id="KW-1185">Reference proteome</keyword>
<dbReference type="InterPro" id="IPR026893">
    <property type="entry name" value="Tyr/Ser_Pase_IphP-type"/>
</dbReference>
<organism evidence="3 4">
    <name type="scientific">Thermobaculum terrenum (strain ATCC BAA-798 / CCMEE 7001 / YNP1)</name>
    <dbReference type="NCBI Taxonomy" id="525904"/>
    <lineage>
        <taxon>Bacteria</taxon>
        <taxon>Bacillati</taxon>
        <taxon>Chloroflexota</taxon>
        <taxon>Chloroflexia</taxon>
        <taxon>Candidatus Thermobaculales</taxon>
        <taxon>Candidatus Thermobaculaceae</taxon>
        <taxon>Thermobaculum</taxon>
    </lineage>
</organism>
<dbReference type="EMBL" id="CP001826">
    <property type="protein sequence ID" value="ACZ43190.1"/>
    <property type="molecule type" value="Genomic_DNA"/>
</dbReference>
<dbReference type="Proteomes" id="UP000000323">
    <property type="component" value="Chromosome 2"/>
</dbReference>
<proteinExistence type="inferred from homology"/>
<accession>D1CHG9</accession>
<reference evidence="4" key="1">
    <citation type="journal article" date="2010" name="Stand. Genomic Sci.">
        <title>Complete genome sequence of 'Thermobaculum terrenum' type strain (YNP1).</title>
        <authorList>
            <person name="Kiss H."/>
            <person name="Cleland D."/>
            <person name="Lapidus A."/>
            <person name="Lucas S."/>
            <person name="Glavina Del Rio T."/>
            <person name="Nolan M."/>
            <person name="Tice H."/>
            <person name="Han C."/>
            <person name="Goodwin L."/>
            <person name="Pitluck S."/>
            <person name="Liolios K."/>
            <person name="Ivanova N."/>
            <person name="Mavromatis K."/>
            <person name="Ovchinnikova G."/>
            <person name="Pati A."/>
            <person name="Chen A."/>
            <person name="Palaniappan K."/>
            <person name="Land M."/>
            <person name="Hauser L."/>
            <person name="Chang Y."/>
            <person name="Jeffries C."/>
            <person name="Lu M."/>
            <person name="Brettin T."/>
            <person name="Detter J."/>
            <person name="Goker M."/>
            <person name="Tindall B."/>
            <person name="Beck B."/>
            <person name="McDermott T."/>
            <person name="Woyke T."/>
            <person name="Bristow J."/>
            <person name="Eisen J."/>
            <person name="Markowitz V."/>
            <person name="Hugenholtz P."/>
            <person name="Kyrpides N."/>
            <person name="Klenk H."/>
            <person name="Cheng J."/>
        </authorList>
    </citation>
    <scope>NUCLEOTIDE SEQUENCE [LARGE SCALE GENOMIC DNA]</scope>
    <source>
        <strain evidence="4">ATCC BAA-798 / YNP1</strain>
    </source>
</reference>
<evidence type="ECO:0000256" key="1">
    <source>
        <dbReference type="ARBA" id="ARBA00009580"/>
    </source>
</evidence>
<dbReference type="InterPro" id="IPR016130">
    <property type="entry name" value="Tyr_Pase_AS"/>
</dbReference>
<dbReference type="PROSITE" id="PS50056">
    <property type="entry name" value="TYR_PHOSPHATASE_2"/>
    <property type="match status" value="1"/>
</dbReference>
<dbReference type="KEGG" id="ttr:Tter_2291"/>
<dbReference type="PANTHER" id="PTHR31126">
    <property type="entry name" value="TYROSINE-PROTEIN PHOSPHATASE"/>
    <property type="match status" value="1"/>
</dbReference>
<dbReference type="AlphaFoldDB" id="D1CHG9"/>
<dbReference type="eggNOG" id="COG2365">
    <property type="taxonomic scope" value="Bacteria"/>
</dbReference>
<dbReference type="PROSITE" id="PS00383">
    <property type="entry name" value="TYR_PHOSPHATASE_1"/>
    <property type="match status" value="1"/>
</dbReference>
<evidence type="ECO:0000313" key="4">
    <source>
        <dbReference type="Proteomes" id="UP000000323"/>
    </source>
</evidence>